<name>W7T0M3_9STRA</name>
<keyword evidence="3" id="KW-1185">Reference proteome</keyword>
<evidence type="ECO:0000313" key="3">
    <source>
        <dbReference type="Proteomes" id="UP000019335"/>
    </source>
</evidence>
<protein>
    <submittedName>
        <fullName evidence="2">Uncharacterized protein</fullName>
    </submittedName>
</protein>
<sequence>MREKKSHLPHGESEKRAIIPLGGGSGREGRVVSIKSEEMFANARQGEATTRTVAHEQVVDERESERKHGVGHNGHDTGEQCGKG</sequence>
<reference evidence="2 3" key="1">
    <citation type="journal article" date="2014" name="Mol. Plant">
        <title>Chromosome Scale Genome Assembly and Transcriptome Profiling of Nannochloropsis gaditana in Nitrogen Depletion.</title>
        <authorList>
            <person name="Corteggiani Carpinelli E."/>
            <person name="Telatin A."/>
            <person name="Vitulo N."/>
            <person name="Forcato C."/>
            <person name="D'Angelo M."/>
            <person name="Schiavon R."/>
            <person name="Vezzi A."/>
            <person name="Giacometti G.M."/>
            <person name="Morosinotto T."/>
            <person name="Valle G."/>
        </authorList>
    </citation>
    <scope>NUCLEOTIDE SEQUENCE [LARGE SCALE GENOMIC DNA]</scope>
    <source>
        <strain evidence="2 3">B-31</strain>
    </source>
</reference>
<evidence type="ECO:0000256" key="1">
    <source>
        <dbReference type="SAM" id="MobiDB-lite"/>
    </source>
</evidence>
<organism evidence="2 3">
    <name type="scientific">Nannochloropsis gaditana</name>
    <dbReference type="NCBI Taxonomy" id="72520"/>
    <lineage>
        <taxon>Eukaryota</taxon>
        <taxon>Sar</taxon>
        <taxon>Stramenopiles</taxon>
        <taxon>Ochrophyta</taxon>
        <taxon>Eustigmatophyceae</taxon>
        <taxon>Eustigmatales</taxon>
        <taxon>Monodopsidaceae</taxon>
        <taxon>Nannochloropsis</taxon>
    </lineage>
</organism>
<evidence type="ECO:0000313" key="2">
    <source>
        <dbReference type="EMBL" id="EWM20287.1"/>
    </source>
</evidence>
<dbReference type="Proteomes" id="UP000019335">
    <property type="component" value="Unassembled WGS sequence"/>
</dbReference>
<accession>W7T0M3</accession>
<dbReference type="EMBL" id="AZIL01003239">
    <property type="protein sequence ID" value="EWM20287.1"/>
    <property type="molecule type" value="Genomic_DNA"/>
</dbReference>
<feature type="region of interest" description="Disordered" evidence="1">
    <location>
        <begin position="42"/>
        <end position="84"/>
    </location>
</feature>
<feature type="region of interest" description="Disordered" evidence="1">
    <location>
        <begin position="1"/>
        <end position="29"/>
    </location>
</feature>
<gene>
    <name evidence="2" type="ORF">Naga_101696g2</name>
</gene>
<feature type="compositionally biased region" description="Basic and acidic residues" evidence="1">
    <location>
        <begin position="53"/>
        <end position="78"/>
    </location>
</feature>
<comment type="caution">
    <text evidence="2">The sequence shown here is derived from an EMBL/GenBank/DDBJ whole genome shotgun (WGS) entry which is preliminary data.</text>
</comment>
<proteinExistence type="predicted"/>
<dbReference type="AlphaFoldDB" id="W7T0M3"/>